<dbReference type="InterPro" id="IPR052164">
    <property type="entry name" value="Anthracycline_SecMetBiosynth"/>
</dbReference>
<evidence type="ECO:0000259" key="1">
    <source>
        <dbReference type="PROSITE" id="PS51819"/>
    </source>
</evidence>
<dbReference type="PANTHER" id="PTHR33993:SF2">
    <property type="entry name" value="VOC DOMAIN-CONTAINING PROTEIN"/>
    <property type="match status" value="1"/>
</dbReference>
<sequence>MAHVINWFEIPSTDFDRAVDFYATVLDREIDVHSPDDEPGERAGMFHVEDGEVGGMIVESGEYTGESGESIAYEPNDSGPLVYLTVEDDLDDVLDRVDSSGGETVLPKESIPEMQSHFAVITDSEGNRVGLTSTE</sequence>
<dbReference type="EMBL" id="FOZS01000001">
    <property type="protein sequence ID" value="SFS42098.1"/>
    <property type="molecule type" value="Genomic_DNA"/>
</dbReference>
<dbReference type="AlphaFoldDB" id="A0A1I6PPV5"/>
<feature type="domain" description="VOC" evidence="1">
    <location>
        <begin position="4"/>
        <end position="134"/>
    </location>
</feature>
<evidence type="ECO:0000313" key="2">
    <source>
        <dbReference type="EMBL" id="SFS42098.1"/>
    </source>
</evidence>
<name>A0A1I6PPV5_9EURY</name>
<dbReference type="InterPro" id="IPR037523">
    <property type="entry name" value="VOC_core"/>
</dbReference>
<keyword evidence="3" id="KW-1185">Reference proteome</keyword>
<dbReference type="Proteomes" id="UP000199199">
    <property type="component" value="Unassembled WGS sequence"/>
</dbReference>
<dbReference type="Pfam" id="PF00903">
    <property type="entry name" value="Glyoxalase"/>
    <property type="match status" value="1"/>
</dbReference>
<dbReference type="PANTHER" id="PTHR33993">
    <property type="entry name" value="GLYOXALASE-RELATED"/>
    <property type="match status" value="1"/>
</dbReference>
<evidence type="ECO:0000313" key="3">
    <source>
        <dbReference type="Proteomes" id="UP000199199"/>
    </source>
</evidence>
<organism evidence="2 3">
    <name type="scientific">Halostagnicola kamekurae</name>
    <dbReference type="NCBI Taxonomy" id="619731"/>
    <lineage>
        <taxon>Archaea</taxon>
        <taxon>Methanobacteriati</taxon>
        <taxon>Methanobacteriota</taxon>
        <taxon>Stenosarchaea group</taxon>
        <taxon>Halobacteria</taxon>
        <taxon>Halobacteriales</taxon>
        <taxon>Natrialbaceae</taxon>
        <taxon>Halostagnicola</taxon>
    </lineage>
</organism>
<proteinExistence type="predicted"/>
<protein>
    <recommendedName>
        <fullName evidence="1">VOC domain-containing protein</fullName>
    </recommendedName>
</protein>
<dbReference type="InterPro" id="IPR004360">
    <property type="entry name" value="Glyas_Fos-R_dOase_dom"/>
</dbReference>
<dbReference type="InterPro" id="IPR029068">
    <property type="entry name" value="Glyas_Bleomycin-R_OHBP_Dase"/>
</dbReference>
<accession>A0A1I6PPV5</accession>
<gene>
    <name evidence="2" type="ORF">SAMN04488556_0702</name>
</gene>
<dbReference type="OrthoDB" id="134577at2157"/>
<reference evidence="3" key="1">
    <citation type="submission" date="2016-10" db="EMBL/GenBank/DDBJ databases">
        <authorList>
            <person name="Varghese N."/>
            <person name="Submissions S."/>
        </authorList>
    </citation>
    <scope>NUCLEOTIDE SEQUENCE [LARGE SCALE GENOMIC DNA]</scope>
    <source>
        <strain evidence="3">DSM 22427</strain>
    </source>
</reference>
<dbReference type="RefSeq" id="WP_092901590.1">
    <property type="nucleotide sequence ID" value="NZ_FOZS01000001.1"/>
</dbReference>
<dbReference type="PROSITE" id="PS51819">
    <property type="entry name" value="VOC"/>
    <property type="match status" value="1"/>
</dbReference>
<dbReference type="Gene3D" id="3.10.180.10">
    <property type="entry name" value="2,3-Dihydroxybiphenyl 1,2-Dioxygenase, domain 1"/>
    <property type="match status" value="1"/>
</dbReference>
<dbReference type="SUPFAM" id="SSF54593">
    <property type="entry name" value="Glyoxalase/Bleomycin resistance protein/Dihydroxybiphenyl dioxygenase"/>
    <property type="match status" value="1"/>
</dbReference>